<keyword evidence="1" id="KW-0472">Membrane</keyword>
<feature type="domain" description="CD-NTase-associated protein 15" evidence="2">
    <location>
        <begin position="87"/>
        <end position="207"/>
    </location>
</feature>
<dbReference type="AlphaFoldDB" id="A0A176Z719"/>
<dbReference type="InterPro" id="IPR056338">
    <property type="entry name" value="Cap15-like_TM"/>
</dbReference>
<dbReference type="Pfam" id="PF23471">
    <property type="entry name" value="Cap15_TM"/>
    <property type="match status" value="1"/>
</dbReference>
<evidence type="ECO:0000259" key="3">
    <source>
        <dbReference type="Pfam" id="PF23471"/>
    </source>
</evidence>
<dbReference type="InterPro" id="IPR041208">
    <property type="entry name" value="Cap15"/>
</dbReference>
<organism evidence="4 5">
    <name type="scientific">Bradyrhizobium centrolobii</name>
    <dbReference type="NCBI Taxonomy" id="1505087"/>
    <lineage>
        <taxon>Bacteria</taxon>
        <taxon>Pseudomonadati</taxon>
        <taxon>Pseudomonadota</taxon>
        <taxon>Alphaproteobacteria</taxon>
        <taxon>Hyphomicrobiales</taxon>
        <taxon>Nitrobacteraceae</taxon>
        <taxon>Bradyrhizobium</taxon>
    </lineage>
</organism>
<dbReference type="EMBL" id="LUUB01000014">
    <property type="protein sequence ID" value="OAF16488.1"/>
    <property type="molecule type" value="Genomic_DNA"/>
</dbReference>
<name>A0A176Z719_9BRAD</name>
<keyword evidence="1" id="KW-0812">Transmembrane</keyword>
<dbReference type="OrthoDB" id="7505004at2"/>
<keyword evidence="1" id="KW-1133">Transmembrane helix</keyword>
<evidence type="ECO:0000313" key="4">
    <source>
        <dbReference type="EMBL" id="OAF16488.1"/>
    </source>
</evidence>
<evidence type="ECO:0000313" key="5">
    <source>
        <dbReference type="Proteomes" id="UP000076959"/>
    </source>
</evidence>
<accession>A0A176Z719</accession>
<protein>
    <submittedName>
        <fullName evidence="4">Uncharacterized protein</fullName>
    </submittedName>
</protein>
<feature type="transmembrane region" description="Helical" evidence="1">
    <location>
        <begin position="52"/>
        <end position="73"/>
    </location>
</feature>
<dbReference type="Proteomes" id="UP000076959">
    <property type="component" value="Unassembled WGS sequence"/>
</dbReference>
<comment type="caution">
    <text evidence="4">The sequence shown here is derived from an EMBL/GenBank/DDBJ whole genome shotgun (WGS) entry which is preliminary data.</text>
</comment>
<sequence>MREHEYALLGAMNRAHVGRYLGLVSASVSAFIVYVLLSAVDIVHRWGWNVNLTPSLLSLAGAATVFTALYWLFDRFAWKWRFLKLVVKVPDIAGQWSCEGQTLNHDGTLGQSWQATITILQSWDRIRVLLKTNQSSSNSISAALICDDADAYRLLYHYRNDPKIGEVDLKSHLGFGELVFARDLQTADGEYFNGHGRNTFGTMKLKRA</sequence>
<dbReference type="Pfam" id="PF18153">
    <property type="entry name" value="Cap15_CD_rec"/>
    <property type="match status" value="1"/>
</dbReference>
<gene>
    <name evidence="4" type="ORF">AYJ54_37975</name>
</gene>
<proteinExistence type="predicted"/>
<dbReference type="RefSeq" id="WP_063696124.1">
    <property type="nucleotide sequence ID" value="NZ_LUUB01000014.1"/>
</dbReference>
<evidence type="ECO:0000259" key="2">
    <source>
        <dbReference type="Pfam" id="PF18153"/>
    </source>
</evidence>
<feature type="transmembrane region" description="Helical" evidence="1">
    <location>
        <begin position="20"/>
        <end position="40"/>
    </location>
</feature>
<evidence type="ECO:0000256" key="1">
    <source>
        <dbReference type="SAM" id="Phobius"/>
    </source>
</evidence>
<keyword evidence="5" id="KW-1185">Reference proteome</keyword>
<feature type="domain" description="Cap1-like TM helices" evidence="3">
    <location>
        <begin position="15"/>
        <end position="79"/>
    </location>
</feature>
<reference evidence="4 5" key="1">
    <citation type="submission" date="2016-03" db="EMBL/GenBank/DDBJ databases">
        <title>Draft Genome Sequence of the Strain BR 10245 (Bradyrhizobium sp.) isolated from nodules of Centrolobium paraense.</title>
        <authorList>
            <person name="Simoes-Araujo J.L.Sr."/>
            <person name="Barauna A.C."/>
            <person name="Silva K."/>
            <person name="Zilli J.E."/>
        </authorList>
    </citation>
    <scope>NUCLEOTIDE SEQUENCE [LARGE SCALE GENOMIC DNA]</scope>
    <source>
        <strain evidence="4 5">BR 10245</strain>
    </source>
</reference>